<dbReference type="EMBL" id="KX490255">
    <property type="protein sequence ID" value="AOO92619.1"/>
    <property type="molecule type" value="Genomic_DNA"/>
</dbReference>
<proteinExistence type="predicted"/>
<evidence type="ECO:0000256" key="1">
    <source>
        <dbReference type="SAM" id="Phobius"/>
    </source>
</evidence>
<feature type="domain" description="Phosphatidic acid phosphatase type 2/haloperoxidase" evidence="2">
    <location>
        <begin position="63"/>
        <end position="175"/>
    </location>
</feature>
<dbReference type="CDD" id="cd01610">
    <property type="entry name" value="PAP2_like"/>
    <property type="match status" value="1"/>
</dbReference>
<keyword evidence="1" id="KW-1133">Transmembrane helix</keyword>
<dbReference type="Gene3D" id="1.20.144.10">
    <property type="entry name" value="Phosphatidic acid phosphatase type 2/haloperoxidase"/>
    <property type="match status" value="1"/>
</dbReference>
<accession>A0A1B8R6L9</accession>
<keyword evidence="1" id="KW-0812">Transmembrane</keyword>
<dbReference type="InterPro" id="IPR036938">
    <property type="entry name" value="PAP2/HPO_sf"/>
</dbReference>
<reference evidence="3" key="1">
    <citation type="journal article" date="2015" name="BMC Genomics">
        <title>Transcriptome profiling of a Rhizobium leguminosarum bv. trifolii rosR mutant reveals the role of the transcriptional regulator RosR in motility, synthesis of cell-surface components, and other cellular processes.</title>
        <authorList>
            <person name="Rachwal K."/>
            <person name="Matczynska E."/>
            <person name="Janczarek M."/>
        </authorList>
    </citation>
    <scope>NUCLEOTIDE SEQUENCE</scope>
    <source>
        <strain evidence="3">Rt24.2</strain>
    </source>
</reference>
<evidence type="ECO:0000313" key="3">
    <source>
        <dbReference type="EMBL" id="AOO92619.1"/>
    </source>
</evidence>
<sequence length="227" mass="25989">MLDSLDTFVMKLMDQYSSTSIIANKIIVHFLDLNTVKFLPLFMLFWFLWFFRNKWKPVVVECIIDMFFGIGISRFIQLFLPERLRPLHSGNPDFVLPLGVDPKTLEHWSSFPSDHAALTFAVSTTMWRASRPLGAACFIWSTFVICLPRIYAGYHYATDILGGAFVGVCTALLVARPLQKLLMPSVLAVEERFPGLFFSGFFVISYEFVTQFDELRLVGRAIQHLIS</sequence>
<feature type="transmembrane region" description="Helical" evidence="1">
    <location>
        <begin position="157"/>
        <end position="175"/>
    </location>
</feature>
<reference evidence="3" key="2">
    <citation type="journal article" date="2016" name="Front. Microbiol.">
        <title>The Regulatory Protein RosR Affects Rhizobium leguminosarum bv. trifolii Protein Profiles, Cell Surface Properties, and Symbiosis with Clover.</title>
        <authorList>
            <person name="Rachwal K."/>
            <person name="Boguszewska A."/>
            <person name="Kopcinska J."/>
            <person name="Karas M."/>
            <person name="Tchorzewski M."/>
            <person name="Janczarek M."/>
        </authorList>
    </citation>
    <scope>NUCLEOTIDE SEQUENCE</scope>
    <source>
        <strain evidence="3">Rt24.2</strain>
    </source>
</reference>
<name>A0A1B8R6L9_RHILT</name>
<feature type="transmembrane region" description="Helical" evidence="1">
    <location>
        <begin position="133"/>
        <end position="151"/>
    </location>
</feature>
<dbReference type="Pfam" id="PF01569">
    <property type="entry name" value="PAP2"/>
    <property type="match status" value="1"/>
</dbReference>
<keyword evidence="1" id="KW-0472">Membrane</keyword>
<dbReference type="SMART" id="SM00014">
    <property type="entry name" value="acidPPc"/>
    <property type="match status" value="1"/>
</dbReference>
<dbReference type="RefSeq" id="WP_065277383.1">
    <property type="nucleotide sequence ID" value="NZ_MAMO01000149.1"/>
</dbReference>
<dbReference type="GeneID" id="61423622"/>
<dbReference type="AlphaFoldDB" id="A0A1B8R6L9"/>
<dbReference type="InterPro" id="IPR000326">
    <property type="entry name" value="PAP2/HPO"/>
</dbReference>
<protein>
    <submittedName>
        <fullName evidence="3">Phosphatidic acid phosphatase protein</fullName>
    </submittedName>
</protein>
<feature type="transmembrane region" description="Helical" evidence="1">
    <location>
        <begin position="35"/>
        <end position="52"/>
    </location>
</feature>
<evidence type="ECO:0000259" key="2">
    <source>
        <dbReference type="SMART" id="SM00014"/>
    </source>
</evidence>
<dbReference type="PANTHER" id="PTHR14969:SF13">
    <property type="entry name" value="AT30094P"/>
    <property type="match status" value="1"/>
</dbReference>
<dbReference type="SUPFAM" id="SSF48317">
    <property type="entry name" value="Acid phosphatase/Vanadium-dependent haloperoxidase"/>
    <property type="match status" value="1"/>
</dbReference>
<dbReference type="PANTHER" id="PTHR14969">
    <property type="entry name" value="SPHINGOSINE-1-PHOSPHATE PHOSPHOHYDROLASE"/>
    <property type="match status" value="1"/>
</dbReference>
<organism evidence="3">
    <name type="scientific">Rhizobium leguminosarum bv. trifolii</name>
    <dbReference type="NCBI Taxonomy" id="386"/>
    <lineage>
        <taxon>Bacteria</taxon>
        <taxon>Pseudomonadati</taxon>
        <taxon>Pseudomonadota</taxon>
        <taxon>Alphaproteobacteria</taxon>
        <taxon>Hyphomicrobiales</taxon>
        <taxon>Rhizobiaceae</taxon>
        <taxon>Rhizobium/Agrobacterium group</taxon>
        <taxon>Rhizobium</taxon>
    </lineage>
</organism>